<dbReference type="InterPro" id="IPR038361">
    <property type="entry name" value="THDPS_M_sf"/>
</dbReference>
<keyword evidence="6 10" id="KW-0460">Magnesium</keyword>
<feature type="active site" description="Acyl-anhydride intermediate" evidence="10">
    <location>
        <position position="231"/>
    </location>
</feature>
<dbReference type="InterPro" id="IPR001451">
    <property type="entry name" value="Hexapep"/>
</dbReference>
<feature type="domain" description="2,3,4,5-tetrahydropyridine-2,6-dicarboxylate N-succinyltransferase middle" evidence="11">
    <location>
        <begin position="142"/>
        <end position="182"/>
    </location>
</feature>
<dbReference type="GO" id="GO:0009089">
    <property type="term" value="P:lysine biosynthetic process via diaminopimelate"/>
    <property type="evidence" value="ECO:0007669"/>
    <property type="project" value="UniProtKB-UniRule"/>
</dbReference>
<dbReference type="InterPro" id="IPR026586">
    <property type="entry name" value="Type2_DapD"/>
</dbReference>
<proteinExistence type="inferred from homology"/>
<comment type="caution">
    <text evidence="12">The sequence shown here is derived from an EMBL/GenBank/DDBJ whole genome shotgun (WGS) entry which is preliminary data.</text>
</comment>
<feature type="binding site" evidence="10">
    <location>
        <position position="248"/>
    </location>
    <ligand>
        <name>succinyl-CoA</name>
        <dbReference type="ChEBI" id="CHEBI:57292"/>
    </ligand>
</feature>
<dbReference type="EC" id="2.3.1.117" evidence="10"/>
<protein>
    <recommendedName>
        <fullName evidence="10">2,3,4,5-tetrahydropyridine-2,6-dicarboxylate N-succinyltransferase</fullName>
        <ecNumber evidence="10">2.3.1.117</ecNumber>
    </recommendedName>
    <alternativeName>
        <fullName evidence="10">Tetrahydrodipicolinate N-succinyltransferase</fullName>
        <shortName evidence="10">THDP succinyltransferase</shortName>
        <shortName evidence="10">THP succinyltransferase</shortName>
    </alternativeName>
    <alternativeName>
        <fullName evidence="10">Tetrahydropicolinate succinylase</fullName>
    </alternativeName>
</protein>
<keyword evidence="9 10" id="KW-0012">Acyltransferase</keyword>
<evidence type="ECO:0000256" key="10">
    <source>
        <dbReference type="HAMAP-Rule" id="MF_02122"/>
    </source>
</evidence>
<dbReference type="Pfam" id="PF14602">
    <property type="entry name" value="Hexapep_2"/>
    <property type="match status" value="1"/>
</dbReference>
<dbReference type="Gene3D" id="3.30.60.70">
    <property type="entry name" value="Trimeric LpxA-like enzymes"/>
    <property type="match status" value="1"/>
</dbReference>
<keyword evidence="8 10" id="KW-0457">Lysine biosynthesis</keyword>
<evidence type="ECO:0000256" key="6">
    <source>
        <dbReference type="ARBA" id="ARBA00022842"/>
    </source>
</evidence>
<dbReference type="GO" id="GO:0005737">
    <property type="term" value="C:cytoplasm"/>
    <property type="evidence" value="ECO:0007669"/>
    <property type="project" value="UniProtKB-SubCell"/>
</dbReference>
<comment type="function">
    <text evidence="10">Catalyzes the conversion of the cyclic tetrahydrodipicolinate (THDP) into the acyclic N-succinyl-L-2-amino-6-oxopimelate using succinyl-CoA.</text>
</comment>
<evidence type="ECO:0000256" key="2">
    <source>
        <dbReference type="ARBA" id="ARBA00022490"/>
    </source>
</evidence>
<comment type="subcellular location">
    <subcellularLocation>
        <location evidence="10">Cytoplasm</location>
    </subcellularLocation>
</comment>
<dbReference type="Pfam" id="PF14790">
    <property type="entry name" value="THDPS_N"/>
    <property type="match status" value="1"/>
</dbReference>
<dbReference type="FunFam" id="2.160.10.10:FF:000009">
    <property type="entry name" value="2,3,4,5-tetrahydropyridine-2,6-dicarboxylate N-succinyltransferase"/>
    <property type="match status" value="1"/>
</dbReference>
<dbReference type="Pfam" id="PF14789">
    <property type="entry name" value="THDPS_M"/>
    <property type="match status" value="1"/>
</dbReference>
<comment type="similarity">
    <text evidence="10">Belongs to the type 2 tetrahydrodipicolinate N-succinyltransferase family.</text>
</comment>
<dbReference type="EMBL" id="NVVJ01000025">
    <property type="protein sequence ID" value="PCJ24565.1"/>
    <property type="molecule type" value="Genomic_DNA"/>
</dbReference>
<dbReference type="GO" id="GO:0008666">
    <property type="term" value="F:2,3,4,5-tetrahydropyridine-2,6-dicarboxylate N-succinyltransferase activity"/>
    <property type="evidence" value="ECO:0007669"/>
    <property type="project" value="UniProtKB-UniRule"/>
</dbReference>
<accession>A0A2A5AZB8</accession>
<dbReference type="Proteomes" id="UP000218327">
    <property type="component" value="Unassembled WGS sequence"/>
</dbReference>
<feature type="binding site" evidence="10">
    <location>
        <begin position="327"/>
        <end position="330"/>
    </location>
    <ligand>
        <name>succinyl-CoA</name>
        <dbReference type="ChEBI" id="CHEBI:57292"/>
    </ligand>
</feature>
<dbReference type="InterPro" id="IPR011004">
    <property type="entry name" value="Trimer_LpxA-like_sf"/>
</dbReference>
<comment type="catalytic activity">
    <reaction evidence="10">
        <text>(S)-2,3,4,5-tetrahydrodipicolinate + succinyl-CoA + H2O = (S)-2-succinylamino-6-oxoheptanedioate + CoA</text>
        <dbReference type="Rhea" id="RHEA:17325"/>
        <dbReference type="ChEBI" id="CHEBI:15377"/>
        <dbReference type="ChEBI" id="CHEBI:15685"/>
        <dbReference type="ChEBI" id="CHEBI:16845"/>
        <dbReference type="ChEBI" id="CHEBI:57287"/>
        <dbReference type="ChEBI" id="CHEBI:57292"/>
        <dbReference type="EC" id="2.3.1.117"/>
    </reaction>
</comment>
<organism evidence="12 13">
    <name type="scientific">SAR86 cluster bacterium</name>
    <dbReference type="NCBI Taxonomy" id="2030880"/>
    <lineage>
        <taxon>Bacteria</taxon>
        <taxon>Pseudomonadati</taxon>
        <taxon>Pseudomonadota</taxon>
        <taxon>Gammaproteobacteria</taxon>
        <taxon>SAR86 cluster</taxon>
    </lineage>
</organism>
<evidence type="ECO:0000256" key="3">
    <source>
        <dbReference type="ARBA" id="ARBA00022605"/>
    </source>
</evidence>
<feature type="binding site" evidence="10">
    <location>
        <position position="297"/>
    </location>
    <ligand>
        <name>succinyl-CoA</name>
        <dbReference type="ChEBI" id="CHEBI:57292"/>
    </ligand>
</feature>
<evidence type="ECO:0000256" key="7">
    <source>
        <dbReference type="ARBA" id="ARBA00022915"/>
    </source>
</evidence>
<evidence type="ECO:0000256" key="4">
    <source>
        <dbReference type="ARBA" id="ARBA00022679"/>
    </source>
</evidence>
<evidence type="ECO:0000313" key="13">
    <source>
        <dbReference type="Proteomes" id="UP000218327"/>
    </source>
</evidence>
<dbReference type="HAMAP" id="MF_02122">
    <property type="entry name" value="DapD_type2"/>
    <property type="match status" value="1"/>
</dbReference>
<dbReference type="CDD" id="cd04649">
    <property type="entry name" value="LbH_THP_succinylT_putative"/>
    <property type="match status" value="1"/>
</dbReference>
<dbReference type="GO" id="GO:0000287">
    <property type="term" value="F:magnesium ion binding"/>
    <property type="evidence" value="ECO:0007669"/>
    <property type="project" value="UniProtKB-UniRule"/>
</dbReference>
<feature type="binding site" evidence="10">
    <location>
        <position position="314"/>
    </location>
    <ligand>
        <name>succinyl-CoA</name>
        <dbReference type="ChEBI" id="CHEBI:57292"/>
    </ligand>
</feature>
<sequence>MNSATLHSFGIGLATKNSRNDIIEVFYPQPTVKPTQELCNAIMDACSFESGVNGYQEISTNTQNVLRSAIEAADDPTVFDSTCELLRSYENDEDTSQCLIICILSTDTAPTTVPEAYFKLHLLSHRLAKPHSLNLDGLFAVLVNLAWTNQGPIDIADLPHKQLEARLKNELLEVMSVDKFPKMTNYIVPTGVRIAHTARVRLGAYIGEGTTVMHEGFVNFNAGTEGPAMIEGRISAGVMVGANSDLGGGCSTMGTLSGGGTEIITVGQNCLIGANAGIGFPLADGCIIEAGLYVTAGTKVKLLNNKGEIEKTLKAKELAGICNLLYRRNSISGAVECIPLKGTVSLNEELHSHN</sequence>
<feature type="binding site" evidence="10">
    <location>
        <position position="215"/>
    </location>
    <ligand>
        <name>Mg(2+)</name>
        <dbReference type="ChEBI" id="CHEBI:18420"/>
        <label>2</label>
        <note>ligand shared between trimeric partners</note>
    </ligand>
</feature>
<feature type="binding site" evidence="10">
    <location>
        <position position="251"/>
    </location>
    <ligand>
        <name>succinyl-CoA</name>
        <dbReference type="ChEBI" id="CHEBI:57292"/>
    </ligand>
</feature>
<comment type="caution">
    <text evidence="10">Lacks conserved residue(s) required for the propagation of feature annotation.</text>
</comment>
<gene>
    <name evidence="10" type="primary">dapD</name>
    <name evidence="12" type="ORF">COA96_09225</name>
</gene>
<dbReference type="AlphaFoldDB" id="A0A2A5AZB8"/>
<keyword evidence="4 10" id="KW-0808">Transferase</keyword>
<dbReference type="Gene3D" id="3.30.70.2010">
    <property type="match status" value="1"/>
</dbReference>
<keyword evidence="7 10" id="KW-0220">Diaminopimelate biosynthesis</keyword>
<dbReference type="Gene3D" id="2.160.10.10">
    <property type="entry name" value="Hexapeptide repeat proteins"/>
    <property type="match status" value="1"/>
</dbReference>
<evidence type="ECO:0000256" key="5">
    <source>
        <dbReference type="ARBA" id="ARBA00022723"/>
    </source>
</evidence>
<name>A0A2A5AZB8_9GAMM</name>
<feature type="binding site" evidence="10">
    <location>
        <position position="233"/>
    </location>
    <ligand>
        <name>succinyl-CoA</name>
        <dbReference type="ChEBI" id="CHEBI:57292"/>
    </ligand>
</feature>
<feature type="binding site" evidence="10">
    <location>
        <begin position="289"/>
        <end position="290"/>
    </location>
    <ligand>
        <name>succinyl-CoA</name>
        <dbReference type="ChEBI" id="CHEBI:57292"/>
    </ligand>
</feature>
<feature type="binding site" evidence="10">
    <location>
        <position position="274"/>
    </location>
    <ligand>
        <name>succinyl-CoA</name>
        <dbReference type="ChEBI" id="CHEBI:57292"/>
    </ligand>
</feature>
<evidence type="ECO:0000256" key="1">
    <source>
        <dbReference type="ARBA" id="ARBA00011233"/>
    </source>
</evidence>
<dbReference type="SUPFAM" id="SSF51161">
    <property type="entry name" value="Trimeric LpxA-like enzymes"/>
    <property type="match status" value="1"/>
</dbReference>
<comment type="subunit">
    <text evidence="1 10">Homotrimer.</text>
</comment>
<evidence type="ECO:0000256" key="9">
    <source>
        <dbReference type="ARBA" id="ARBA00023315"/>
    </source>
</evidence>
<evidence type="ECO:0000259" key="11">
    <source>
        <dbReference type="Pfam" id="PF14789"/>
    </source>
</evidence>
<comment type="pathway">
    <text evidence="10">Amino-acid biosynthesis; L-lysine biosynthesis via DAP pathway; LL-2,6-diaminopimelate from (S)-tetrahydrodipicolinate (succinylase route): step 1/3.</text>
</comment>
<reference evidence="13" key="1">
    <citation type="submission" date="2017-08" db="EMBL/GenBank/DDBJ databases">
        <title>A dynamic microbial community with high functional redundancy inhabits the cold, oxic subseafloor aquifer.</title>
        <authorList>
            <person name="Tully B.J."/>
            <person name="Wheat C.G."/>
            <person name="Glazer B.T."/>
            <person name="Huber J.A."/>
        </authorList>
    </citation>
    <scope>NUCLEOTIDE SEQUENCE [LARGE SCALE GENOMIC DNA]</scope>
</reference>
<dbReference type="GO" id="GO:0019877">
    <property type="term" value="P:diaminopimelate biosynthetic process"/>
    <property type="evidence" value="ECO:0007669"/>
    <property type="project" value="UniProtKB-UniRule"/>
</dbReference>
<keyword evidence="5 10" id="KW-0479">Metal-binding</keyword>
<evidence type="ECO:0000313" key="12">
    <source>
        <dbReference type="EMBL" id="PCJ24565.1"/>
    </source>
</evidence>
<evidence type="ECO:0000256" key="8">
    <source>
        <dbReference type="ARBA" id="ARBA00023154"/>
    </source>
</evidence>
<dbReference type="UniPathway" id="UPA00034">
    <property type="reaction ID" value="UER00019"/>
</dbReference>
<dbReference type="InterPro" id="IPR032784">
    <property type="entry name" value="THDPS_M"/>
</dbReference>
<keyword evidence="2 10" id="KW-0963">Cytoplasm</keyword>
<keyword evidence="3 10" id="KW-0028">Amino-acid biosynthesis</keyword>